<dbReference type="EMBL" id="JAMQPL010000005">
    <property type="protein sequence ID" value="MCW7531104.1"/>
    <property type="molecule type" value="Genomic_DNA"/>
</dbReference>
<evidence type="ECO:0000313" key="2">
    <source>
        <dbReference type="EMBL" id="MCW7531104.1"/>
    </source>
</evidence>
<dbReference type="AlphaFoldDB" id="A0AAW5VJ12"/>
<dbReference type="SUPFAM" id="SSF64518">
    <property type="entry name" value="Phase 1 flagellin"/>
    <property type="match status" value="1"/>
</dbReference>
<keyword evidence="4" id="KW-1185">Reference proteome</keyword>
<dbReference type="Proteomes" id="UP001208540">
    <property type="component" value="Unassembled WGS sequence"/>
</dbReference>
<proteinExistence type="predicted"/>
<organism evidence="2 3">
    <name type="scientific">Leptospira soteropolitanensis</name>
    <dbReference type="NCBI Taxonomy" id="2950025"/>
    <lineage>
        <taxon>Bacteria</taxon>
        <taxon>Pseudomonadati</taxon>
        <taxon>Spirochaetota</taxon>
        <taxon>Spirochaetia</taxon>
        <taxon>Leptospirales</taxon>
        <taxon>Leptospiraceae</taxon>
        <taxon>Leptospira</taxon>
    </lineage>
</organism>
<dbReference type="Proteomes" id="UP001208912">
    <property type="component" value="Unassembled WGS sequence"/>
</dbReference>
<reference evidence="2 4" key="1">
    <citation type="submission" date="2022-06" db="EMBL/GenBank/DDBJ databases">
        <title>Leptospira isolates from biofilms formed at urban environments.</title>
        <authorList>
            <person name="Ribeiro P.S."/>
            <person name="Sousa T."/>
            <person name="Carvalho N."/>
            <person name="Aburjaile F."/>
            <person name="Neves F."/>
            <person name="Oliveira D."/>
            <person name="Blanco L."/>
            <person name="Lima J."/>
            <person name="Costa F."/>
            <person name="Brenig B."/>
            <person name="Soares S."/>
            <person name="Ramos R."/>
            <person name="Goes-Neto A."/>
            <person name="Matiuzzi M."/>
            <person name="Azevedo V."/>
            <person name="Ristow P."/>
        </authorList>
    </citation>
    <scope>NUCLEOTIDE SEQUENCE</scope>
    <source>
        <strain evidence="1 4">VSF19</strain>
        <strain evidence="2">VSF20</strain>
    </source>
</reference>
<evidence type="ECO:0000313" key="1">
    <source>
        <dbReference type="EMBL" id="MCW7527247.1"/>
    </source>
</evidence>
<dbReference type="EMBL" id="JAMQPM010000005">
    <property type="protein sequence ID" value="MCW7527247.1"/>
    <property type="molecule type" value="Genomic_DNA"/>
</dbReference>
<name>A0AAW5VJ12_9LEPT</name>
<evidence type="ECO:0000313" key="4">
    <source>
        <dbReference type="Proteomes" id="UP001208912"/>
    </source>
</evidence>
<accession>A0AAW5VJ12</accession>
<sequence length="237" mass="27577">MKLIYNLKLSLSSFREYIIYKQILYTQKKISRFVVNRFDLKSENIVNFRTDTNPNSAFTVKVDKKNSQSLESRLKFMAITAKSLERLYQIQPQKTTFQKQNLLIQKTLVYLDTLLAISHRLSFLFQSNDTNQELQGEVQALVDEVDRIASTAKFNRMKLFEGDFAKSSRTASMWFINEKNGELFRMYISTMTSHSLGLTSFNGFPLTLSNPIQAQKKIEVAINRISEERKRIQSVLD</sequence>
<dbReference type="Gene3D" id="1.20.1330.10">
    <property type="entry name" value="f41 fragment of flagellin, N-terminal domain"/>
    <property type="match status" value="1"/>
</dbReference>
<comment type="caution">
    <text evidence="2">The sequence shown here is derived from an EMBL/GenBank/DDBJ whole genome shotgun (WGS) entry which is preliminary data.</text>
</comment>
<keyword evidence="2" id="KW-0282">Flagellum</keyword>
<keyword evidence="2" id="KW-0966">Cell projection</keyword>
<gene>
    <name evidence="1" type="ORF">ND861_12870</name>
    <name evidence="2" type="ORF">ND862_12825</name>
</gene>
<dbReference type="RefSeq" id="WP_265352243.1">
    <property type="nucleotide sequence ID" value="NZ_JAMQPL010000005.1"/>
</dbReference>
<evidence type="ECO:0000313" key="3">
    <source>
        <dbReference type="Proteomes" id="UP001208540"/>
    </source>
</evidence>
<keyword evidence="2" id="KW-0969">Cilium</keyword>
<protein>
    <submittedName>
        <fullName evidence="2">Flagellar filament core protein flaB2 domain protein</fullName>
    </submittedName>
</protein>